<name>A0ABT1IP31_9PSEU</name>
<gene>
    <name evidence="1" type="ORF">LV75_006968</name>
</gene>
<evidence type="ECO:0000313" key="1">
    <source>
        <dbReference type="EMBL" id="MCP2274433.1"/>
    </source>
</evidence>
<evidence type="ECO:0000313" key="2">
    <source>
        <dbReference type="Proteomes" id="UP001205185"/>
    </source>
</evidence>
<dbReference type="SMART" id="SM00028">
    <property type="entry name" value="TPR"/>
    <property type="match status" value="4"/>
</dbReference>
<organism evidence="1 2">
    <name type="scientific">Actinokineospora diospyrosa</name>
    <dbReference type="NCBI Taxonomy" id="103728"/>
    <lineage>
        <taxon>Bacteria</taxon>
        <taxon>Bacillati</taxon>
        <taxon>Actinomycetota</taxon>
        <taxon>Actinomycetes</taxon>
        <taxon>Pseudonocardiales</taxon>
        <taxon>Pseudonocardiaceae</taxon>
        <taxon>Actinokineospora</taxon>
    </lineage>
</organism>
<dbReference type="PANTHER" id="PTHR46082:SF6">
    <property type="entry name" value="AAA+ ATPASE DOMAIN-CONTAINING PROTEIN-RELATED"/>
    <property type="match status" value="1"/>
</dbReference>
<dbReference type="InterPro" id="IPR053137">
    <property type="entry name" value="NLR-like"/>
</dbReference>
<comment type="caution">
    <text evidence="1">The sequence shown here is derived from an EMBL/GenBank/DDBJ whole genome shotgun (WGS) entry which is preliminary data.</text>
</comment>
<protein>
    <submittedName>
        <fullName evidence="1">Tetratricopeptide repeat-containing protein</fullName>
    </submittedName>
</protein>
<sequence length="641" mass="68546">MRVSTENRARDAVAQFRDNSGQFTLVQHAAPGPLGKVAGQVVTGKVPRQPQAFRVPAKLDELRAVAASGVAVVVAVTGQRGVGKTQLAAEYARERVAQGWLVGWIAAETSDSLTTDLLGLADALGLRGDDEPLEVVLRRLHNHLNAHTEPGLLVFDNVTDPGAVADYLPVAGSLQVIITSTSTDTHNLGTAVSVDVFAPDTAVAFLIALTGIDDPAGAAEVAAELGYLPLALALAGARIRDHERDFAAYLSHLNDTTLDHLTPPRGHAYPTGLAKAISLSAAQVEAEHPHARLLLDALALLSPDGVHRDFLDTLLPTRDALLTTAAALRRASLIDYAGEDGNTLIMHRLTQRTLREGNSSMEDTAAQITEVLSRHLPTEEQAWQHRDIGTDLARQVTSITLFSPVALQLANMTIYFLDTTANPATIAYAEATHAHYRHHLGDSNPDTLKSANNLAGTYQSAGRLSEAVILYEQTLNTRRETLGNNHPDTLTSANNLAGAYESAGRLSEAIALHEQTLNTFHETLGNNHPDTLTSANNLAGAYESAGRLSEAIALHEQTLNTFHETLGNNHPDTLTSANNLAHAYKAVGRINEAVALYRQASEVSESTLGPDHPWTLSITKNYAVALAELKARDQSAGERPS</sequence>
<dbReference type="Proteomes" id="UP001205185">
    <property type="component" value="Unassembled WGS sequence"/>
</dbReference>
<dbReference type="SUPFAM" id="SSF48452">
    <property type="entry name" value="TPR-like"/>
    <property type="match status" value="2"/>
</dbReference>
<dbReference type="InterPro" id="IPR011990">
    <property type="entry name" value="TPR-like_helical_dom_sf"/>
</dbReference>
<dbReference type="EMBL" id="JAMTCO010000026">
    <property type="protein sequence ID" value="MCP2274433.1"/>
    <property type="molecule type" value="Genomic_DNA"/>
</dbReference>
<dbReference type="PRINTS" id="PR00381">
    <property type="entry name" value="KINESINLIGHT"/>
</dbReference>
<dbReference type="PANTHER" id="PTHR46082">
    <property type="entry name" value="ATP/GTP-BINDING PROTEIN-RELATED"/>
    <property type="match status" value="1"/>
</dbReference>
<reference evidence="1 2" key="1">
    <citation type="submission" date="2022-06" db="EMBL/GenBank/DDBJ databases">
        <title>Genomic Encyclopedia of Archaeal and Bacterial Type Strains, Phase II (KMG-II): from individual species to whole genera.</title>
        <authorList>
            <person name="Goeker M."/>
        </authorList>
    </citation>
    <scope>NUCLEOTIDE SEQUENCE [LARGE SCALE GENOMIC DNA]</scope>
    <source>
        <strain evidence="1 2">DSM 44255</strain>
    </source>
</reference>
<keyword evidence="2" id="KW-1185">Reference proteome</keyword>
<dbReference type="Gene3D" id="1.25.40.10">
    <property type="entry name" value="Tetratricopeptide repeat domain"/>
    <property type="match status" value="1"/>
</dbReference>
<dbReference type="InterPro" id="IPR019734">
    <property type="entry name" value="TPR_rpt"/>
</dbReference>
<proteinExistence type="predicted"/>
<dbReference type="Gene3D" id="3.40.50.300">
    <property type="entry name" value="P-loop containing nucleotide triphosphate hydrolases"/>
    <property type="match status" value="1"/>
</dbReference>
<accession>A0ABT1IP31</accession>
<dbReference type="InterPro" id="IPR027417">
    <property type="entry name" value="P-loop_NTPase"/>
</dbReference>
<dbReference type="SUPFAM" id="SSF52540">
    <property type="entry name" value="P-loop containing nucleoside triphosphate hydrolases"/>
    <property type="match status" value="1"/>
</dbReference>
<dbReference type="Pfam" id="PF13424">
    <property type="entry name" value="TPR_12"/>
    <property type="match status" value="2"/>
</dbReference>